<evidence type="ECO:0000256" key="2">
    <source>
        <dbReference type="ARBA" id="ARBA00005336"/>
    </source>
</evidence>
<dbReference type="RefSeq" id="WP_038695694.1">
    <property type="nucleotide sequence ID" value="NZ_CP009286.1"/>
</dbReference>
<dbReference type="SUPFAM" id="SSF51445">
    <property type="entry name" value="(Trans)glycosidases"/>
    <property type="match status" value="1"/>
</dbReference>
<dbReference type="Proteomes" id="UP000029507">
    <property type="component" value="Chromosome"/>
</dbReference>
<dbReference type="GO" id="GO:0009251">
    <property type="term" value="P:glucan catabolic process"/>
    <property type="evidence" value="ECO:0007669"/>
    <property type="project" value="TreeGrafter"/>
</dbReference>
<dbReference type="HOGENOM" id="CLU_004542_5_1_9"/>
<keyword evidence="5 7" id="KW-0378">Hydrolase</keyword>
<dbReference type="EMBL" id="CP009286">
    <property type="protein sequence ID" value="AIQ63855.1"/>
    <property type="molecule type" value="Genomic_DNA"/>
</dbReference>
<keyword evidence="4" id="KW-0732">Signal</keyword>
<dbReference type="PANTHER" id="PTHR30620">
    <property type="entry name" value="PERIPLASMIC BETA-GLUCOSIDASE-RELATED"/>
    <property type="match status" value="1"/>
</dbReference>
<dbReference type="PRINTS" id="PR00133">
    <property type="entry name" value="GLHYDRLASE3"/>
</dbReference>
<dbReference type="InterPro" id="IPR002772">
    <property type="entry name" value="Glyco_hydro_3_C"/>
</dbReference>
<evidence type="ECO:0000256" key="4">
    <source>
        <dbReference type="ARBA" id="ARBA00022729"/>
    </source>
</evidence>
<dbReference type="AlphaFoldDB" id="A0A089LUR3"/>
<dbReference type="Pfam" id="PF01915">
    <property type="entry name" value="Glyco_hydro_3_C"/>
    <property type="match status" value="1"/>
</dbReference>
<evidence type="ECO:0000313" key="9">
    <source>
        <dbReference type="EMBL" id="AIQ63855.1"/>
    </source>
</evidence>
<dbReference type="SUPFAM" id="SSF52279">
    <property type="entry name" value="Beta-D-glucan exohydrolase, C-terminal domain"/>
    <property type="match status" value="1"/>
</dbReference>
<dbReference type="FunFam" id="2.60.40.10:FF:000495">
    <property type="entry name" value="Periplasmic beta-glucosidase"/>
    <property type="match status" value="1"/>
</dbReference>
<dbReference type="SMART" id="SM01217">
    <property type="entry name" value="Fn3_like"/>
    <property type="match status" value="1"/>
</dbReference>
<evidence type="ECO:0000259" key="8">
    <source>
        <dbReference type="SMART" id="SM01217"/>
    </source>
</evidence>
<proteinExistence type="inferred from homology"/>
<evidence type="ECO:0000256" key="3">
    <source>
        <dbReference type="ARBA" id="ARBA00012744"/>
    </source>
</evidence>
<dbReference type="GO" id="GO:0008422">
    <property type="term" value="F:beta-glucosidase activity"/>
    <property type="evidence" value="ECO:0007669"/>
    <property type="project" value="UniProtKB-EC"/>
</dbReference>
<dbReference type="Pfam" id="PF14310">
    <property type="entry name" value="Fn3-like"/>
    <property type="match status" value="1"/>
</dbReference>
<sequence length="729" mass="79543">MTHDLQRKHELYEKYVKNMTLEDKIGQLLQLAAPFFEGADDGEITGPMEELGIGPETARLAGSALGLSGAEKVIAVQQAHLAQDKHGIPLLFMADIVHGFKTIYPIPLAIGCSWNPELAKRSAQAAAREAAVSGVHVTFAPMVDLVRDPRWGRVMESTGEDPYLNSVFARAFVDGFQGGDLKNDMERVASCVKHFAAYGLAEGGRDYNTVDLSERQLREYYLPSYKAAIDAGCEMVMTSFNTVDGIPASGSRKLMRGILREEWGFDGVLISDWAAIREMIAHGAAEDDRDAAFKAIQSGVDIEMMTPCYVHHLPGLVREGLVDEALIDEAVLRILCLKDKLGLFENPYRGADPAKEEAIICCEEHMEVSRRLAEESCVLLKNNGVLPLGKKQKVALIGPFGDSGDILGFWSWQGSKETAVKLAAAMQATSESPELVTAAQGCGIHNISEEQLADAVRIAEDADVLVLALGEESEMSGEAGSRSDIRLPEAQLKLIGRLKELGKPMAAVLFNGRPLDLHGVYDIADAVLEAWFPGSQGGAALANLLYGNVNPSGKLSMSFPYTTGQIPVYYNHFNTGRPKPAEPTDNRYISQYLDIPNEPLLPFGFGLSYTEFAYDGLKLMADTMSPDSPLEIRATVTNKGAVAGTETVQLYVRDVSGEVVRPVKELKDFIRIELQAGESREISFTLSESQLRYHHSDLSIGSDPGEFRIYVGPDSRNTLEAAFHLLAQV</sequence>
<keyword evidence="6 7" id="KW-0326">Glycosidase</keyword>
<comment type="similarity">
    <text evidence="2 7">Belongs to the glycosyl hydrolase 3 family.</text>
</comment>
<dbReference type="InterPro" id="IPR019800">
    <property type="entry name" value="Glyco_hydro_3_AS"/>
</dbReference>
<dbReference type="STRING" id="169760.PSTEL_12925"/>
<reference evidence="9 10" key="1">
    <citation type="submission" date="2014-08" db="EMBL/GenBank/DDBJ databases">
        <title>Comparative genomics of the Paenibacillus odorifer group.</title>
        <authorList>
            <person name="den Bakker H.C."/>
            <person name="Tsai Y.-C."/>
            <person name="Martin N."/>
            <person name="Korlach J."/>
            <person name="Wiedmann M."/>
        </authorList>
    </citation>
    <scope>NUCLEOTIDE SEQUENCE [LARGE SCALE GENOMIC DNA]</scope>
    <source>
        <strain evidence="9 10">DSM 14472</strain>
    </source>
</reference>
<name>A0A089LUR3_9BACL</name>
<keyword evidence="10" id="KW-1185">Reference proteome</keyword>
<evidence type="ECO:0000256" key="6">
    <source>
        <dbReference type="ARBA" id="ARBA00023295"/>
    </source>
</evidence>
<evidence type="ECO:0000313" key="10">
    <source>
        <dbReference type="Proteomes" id="UP000029507"/>
    </source>
</evidence>
<dbReference type="Pfam" id="PF00933">
    <property type="entry name" value="Glyco_hydro_3"/>
    <property type="match status" value="1"/>
</dbReference>
<evidence type="ECO:0000256" key="1">
    <source>
        <dbReference type="ARBA" id="ARBA00000448"/>
    </source>
</evidence>
<gene>
    <name evidence="9" type="ORF">PSTEL_12925</name>
</gene>
<comment type="catalytic activity">
    <reaction evidence="1">
        <text>Hydrolysis of terminal, non-reducing beta-D-glucosyl residues with release of beta-D-glucose.</text>
        <dbReference type="EC" id="3.2.1.21"/>
    </reaction>
</comment>
<dbReference type="InterPro" id="IPR017853">
    <property type="entry name" value="GH"/>
</dbReference>
<protein>
    <recommendedName>
        <fullName evidence="3">beta-glucosidase</fullName>
        <ecNumber evidence="3">3.2.1.21</ecNumber>
    </recommendedName>
</protein>
<organism evidence="9 10">
    <name type="scientific">Paenibacillus stellifer</name>
    <dbReference type="NCBI Taxonomy" id="169760"/>
    <lineage>
        <taxon>Bacteria</taxon>
        <taxon>Bacillati</taxon>
        <taxon>Bacillota</taxon>
        <taxon>Bacilli</taxon>
        <taxon>Bacillales</taxon>
        <taxon>Paenibacillaceae</taxon>
        <taxon>Paenibacillus</taxon>
    </lineage>
</organism>
<dbReference type="Gene3D" id="3.20.20.300">
    <property type="entry name" value="Glycoside hydrolase, family 3, N-terminal domain"/>
    <property type="match status" value="1"/>
</dbReference>
<dbReference type="NCBIfam" id="NF011678">
    <property type="entry name" value="PRK15098.1"/>
    <property type="match status" value="1"/>
</dbReference>
<evidence type="ECO:0000256" key="5">
    <source>
        <dbReference type="ARBA" id="ARBA00022801"/>
    </source>
</evidence>
<dbReference type="InterPro" id="IPR001764">
    <property type="entry name" value="Glyco_hydro_3_N"/>
</dbReference>
<dbReference type="Gene3D" id="2.60.40.10">
    <property type="entry name" value="Immunoglobulins"/>
    <property type="match status" value="1"/>
</dbReference>
<dbReference type="InterPro" id="IPR036962">
    <property type="entry name" value="Glyco_hydro_3_N_sf"/>
</dbReference>
<feature type="domain" description="Fibronectin type III-like" evidence="8">
    <location>
        <begin position="646"/>
        <end position="715"/>
    </location>
</feature>
<dbReference type="InterPro" id="IPR036881">
    <property type="entry name" value="Glyco_hydro_3_C_sf"/>
</dbReference>
<evidence type="ECO:0000256" key="7">
    <source>
        <dbReference type="RuleBase" id="RU361161"/>
    </source>
</evidence>
<dbReference type="PANTHER" id="PTHR30620:SF16">
    <property type="entry name" value="LYSOSOMAL BETA GLUCOSIDASE"/>
    <property type="match status" value="1"/>
</dbReference>
<accession>A0A089LUR3</accession>
<dbReference type="KEGG" id="pste:PSTEL_12925"/>
<dbReference type="Gene3D" id="3.40.50.1700">
    <property type="entry name" value="Glycoside hydrolase family 3 C-terminal domain"/>
    <property type="match status" value="1"/>
</dbReference>
<dbReference type="PROSITE" id="PS00775">
    <property type="entry name" value="GLYCOSYL_HYDROL_F3"/>
    <property type="match status" value="1"/>
</dbReference>
<dbReference type="EC" id="3.2.1.21" evidence="3"/>
<dbReference type="InterPro" id="IPR013783">
    <property type="entry name" value="Ig-like_fold"/>
</dbReference>
<dbReference type="InterPro" id="IPR051915">
    <property type="entry name" value="Cellulose_Degrad_GH3"/>
</dbReference>
<dbReference type="InterPro" id="IPR026891">
    <property type="entry name" value="Fn3-like"/>
</dbReference>